<reference evidence="1" key="1">
    <citation type="submission" date="2022-02" db="EMBL/GenBank/DDBJ databases">
        <authorList>
            <person name="Henning P.M."/>
            <person name="McCubbin A.G."/>
            <person name="Shore J.S."/>
        </authorList>
    </citation>
    <scope>NUCLEOTIDE SEQUENCE</scope>
    <source>
        <strain evidence="1">F60SS</strain>
        <tissue evidence="1">Leaves</tissue>
    </source>
</reference>
<gene>
    <name evidence="1" type="ORF">Tsubulata_025075</name>
</gene>
<dbReference type="PANTHER" id="PTHR36616">
    <property type="entry name" value="BNAC07G32700D PROTEIN"/>
    <property type="match status" value="1"/>
</dbReference>
<proteinExistence type="predicted"/>
<dbReference type="PANTHER" id="PTHR36616:SF4">
    <property type="entry name" value="OS03G0174800 PROTEIN"/>
    <property type="match status" value="1"/>
</dbReference>
<protein>
    <submittedName>
        <fullName evidence="1">Uncharacterized protein</fullName>
    </submittedName>
</protein>
<name>A0A9Q0JEW6_9ROSI</name>
<comment type="caution">
    <text evidence="1">The sequence shown here is derived from an EMBL/GenBank/DDBJ whole genome shotgun (WGS) entry which is preliminary data.</text>
</comment>
<keyword evidence="2" id="KW-1185">Reference proteome</keyword>
<dbReference type="EMBL" id="JAKUCV010003658">
    <property type="protein sequence ID" value="KAJ4838080.1"/>
    <property type="molecule type" value="Genomic_DNA"/>
</dbReference>
<reference evidence="1" key="2">
    <citation type="journal article" date="2023" name="Plants (Basel)">
        <title>Annotation of the Turnera subulata (Passifloraceae) Draft Genome Reveals the S-Locus Evolved after the Divergence of Turneroideae from Passifloroideae in a Stepwise Manner.</title>
        <authorList>
            <person name="Henning P.M."/>
            <person name="Roalson E.H."/>
            <person name="Mir W."/>
            <person name="McCubbin A.G."/>
            <person name="Shore J.S."/>
        </authorList>
    </citation>
    <scope>NUCLEOTIDE SEQUENCE</scope>
    <source>
        <strain evidence="1">F60SS</strain>
    </source>
</reference>
<dbReference type="AlphaFoldDB" id="A0A9Q0JEW6"/>
<dbReference type="Proteomes" id="UP001141552">
    <property type="component" value="Unassembled WGS sequence"/>
</dbReference>
<evidence type="ECO:0000313" key="1">
    <source>
        <dbReference type="EMBL" id="KAJ4838080.1"/>
    </source>
</evidence>
<evidence type="ECO:0000313" key="2">
    <source>
        <dbReference type="Proteomes" id="UP001141552"/>
    </source>
</evidence>
<accession>A0A9Q0JEW6</accession>
<sequence length="64" mass="7701">MVDMGLSLVFSAVPFMLYVTPVRCLSLLLEAMEDMLSYLYTHRCYPQIRQLFFQFRRNLYSLIR</sequence>
<organism evidence="1 2">
    <name type="scientific">Turnera subulata</name>
    <dbReference type="NCBI Taxonomy" id="218843"/>
    <lineage>
        <taxon>Eukaryota</taxon>
        <taxon>Viridiplantae</taxon>
        <taxon>Streptophyta</taxon>
        <taxon>Embryophyta</taxon>
        <taxon>Tracheophyta</taxon>
        <taxon>Spermatophyta</taxon>
        <taxon>Magnoliopsida</taxon>
        <taxon>eudicotyledons</taxon>
        <taxon>Gunneridae</taxon>
        <taxon>Pentapetalae</taxon>
        <taxon>rosids</taxon>
        <taxon>fabids</taxon>
        <taxon>Malpighiales</taxon>
        <taxon>Passifloraceae</taxon>
        <taxon>Turnera</taxon>
    </lineage>
</organism>